<dbReference type="InterPro" id="IPR003646">
    <property type="entry name" value="SH3-like_bac-type"/>
</dbReference>
<gene>
    <name evidence="4" type="ORF">SAMN05421804_101542</name>
</gene>
<dbReference type="GO" id="GO:0030288">
    <property type="term" value="C:outer membrane-bounded periplasmic space"/>
    <property type="evidence" value="ECO:0007669"/>
    <property type="project" value="TreeGrafter"/>
</dbReference>
<dbReference type="GO" id="GO:0071555">
    <property type="term" value="P:cell wall organization"/>
    <property type="evidence" value="ECO:0007669"/>
    <property type="project" value="UniProtKB-KW"/>
</dbReference>
<accession>A0A1G8HCT6</accession>
<dbReference type="Gene3D" id="3.40.630.40">
    <property type="entry name" value="Zn-dependent exopeptidases"/>
    <property type="match status" value="1"/>
</dbReference>
<dbReference type="InterPro" id="IPR050695">
    <property type="entry name" value="N-acetylmuramoyl_amidase_3"/>
</dbReference>
<dbReference type="Pfam" id="PF01520">
    <property type="entry name" value="Amidase_3"/>
    <property type="match status" value="1"/>
</dbReference>
<protein>
    <submittedName>
        <fullName evidence="4">N-acetylmuramoyl-L-alanine amidase</fullName>
    </submittedName>
</protein>
<evidence type="ECO:0000256" key="2">
    <source>
        <dbReference type="ARBA" id="ARBA00023316"/>
    </source>
</evidence>
<sequence length="265" mass="29840">MKLLLLIDAGHGLYTYGKRCLKTLDPNEIREWFLNNRIAEYLEDEMEAYEDVVVARLDDPTGKRDVPLKERADNANKLYAQYIALGYVVIIISIHHNAGINGGRSGGITTIVDSRRASARSLEIRDRIYDELIAVTGPKENRSTPKSRQPLYILNKTDMPGTLVERGFMDSPTDIIKILSDEFARQCAAAHRNFAVKDYSLKKKAVKLAPKPVDDSKDYGYFTAATLNVRSGRSTNHRVVTQLKRGAKVEKLYLANGWWSIAVPL</sequence>
<dbReference type="AlphaFoldDB" id="A0A1G8HCT6"/>
<dbReference type="InterPro" id="IPR002508">
    <property type="entry name" value="MurNAc-LAA_cat"/>
</dbReference>
<dbReference type="Gene3D" id="2.30.30.40">
    <property type="entry name" value="SH3 Domains"/>
    <property type="match status" value="1"/>
</dbReference>
<keyword evidence="2" id="KW-0961">Cell wall biogenesis/degradation</keyword>
<dbReference type="SUPFAM" id="SSF53187">
    <property type="entry name" value="Zn-dependent exopeptidases"/>
    <property type="match status" value="1"/>
</dbReference>
<dbReference type="Proteomes" id="UP000183255">
    <property type="component" value="Unassembled WGS sequence"/>
</dbReference>
<evidence type="ECO:0000313" key="4">
    <source>
        <dbReference type="EMBL" id="SDI04409.1"/>
    </source>
</evidence>
<dbReference type="EMBL" id="FNDZ01000001">
    <property type="protein sequence ID" value="SDI04409.1"/>
    <property type="molecule type" value="Genomic_DNA"/>
</dbReference>
<dbReference type="PANTHER" id="PTHR30404">
    <property type="entry name" value="N-ACETYLMURAMOYL-L-ALANINE AMIDASE"/>
    <property type="match status" value="1"/>
</dbReference>
<proteinExistence type="predicted"/>
<organism evidence="4 5">
    <name type="scientific">Proteiniclasticum ruminis</name>
    <dbReference type="NCBI Taxonomy" id="398199"/>
    <lineage>
        <taxon>Bacteria</taxon>
        <taxon>Bacillati</taxon>
        <taxon>Bacillota</taxon>
        <taxon>Clostridia</taxon>
        <taxon>Eubacteriales</taxon>
        <taxon>Clostridiaceae</taxon>
        <taxon>Proteiniclasticum</taxon>
    </lineage>
</organism>
<dbReference type="RefSeq" id="WP_031573752.1">
    <property type="nucleotide sequence ID" value="NZ_FNDZ01000001.1"/>
</dbReference>
<reference evidence="4 5" key="1">
    <citation type="submission" date="2016-10" db="EMBL/GenBank/DDBJ databases">
        <authorList>
            <person name="de Groot N.N."/>
        </authorList>
    </citation>
    <scope>NUCLEOTIDE SEQUENCE [LARGE SCALE GENOMIC DNA]</scope>
    <source>
        <strain evidence="4 5">CGMCC 1.5058</strain>
    </source>
</reference>
<evidence type="ECO:0000313" key="5">
    <source>
        <dbReference type="Proteomes" id="UP000183255"/>
    </source>
</evidence>
<dbReference type="PANTHER" id="PTHR30404:SF0">
    <property type="entry name" value="N-ACETYLMURAMOYL-L-ALANINE AMIDASE AMIC"/>
    <property type="match status" value="1"/>
</dbReference>
<evidence type="ECO:0000256" key="1">
    <source>
        <dbReference type="ARBA" id="ARBA00022801"/>
    </source>
</evidence>
<dbReference type="GO" id="GO:0009253">
    <property type="term" value="P:peptidoglycan catabolic process"/>
    <property type="evidence" value="ECO:0007669"/>
    <property type="project" value="InterPro"/>
</dbReference>
<feature type="domain" description="MurNAc-LAA" evidence="3">
    <location>
        <begin position="80"/>
        <end position="197"/>
    </location>
</feature>
<dbReference type="Pfam" id="PF08239">
    <property type="entry name" value="SH3_3"/>
    <property type="match status" value="1"/>
</dbReference>
<dbReference type="CDD" id="cd02696">
    <property type="entry name" value="MurNAc-LAA"/>
    <property type="match status" value="1"/>
</dbReference>
<dbReference type="SMART" id="SM00646">
    <property type="entry name" value="Ami_3"/>
    <property type="match status" value="1"/>
</dbReference>
<evidence type="ECO:0000259" key="3">
    <source>
        <dbReference type="SMART" id="SM00646"/>
    </source>
</evidence>
<name>A0A1G8HCT6_9CLOT</name>
<dbReference type="GO" id="GO:0008745">
    <property type="term" value="F:N-acetylmuramoyl-L-alanine amidase activity"/>
    <property type="evidence" value="ECO:0007669"/>
    <property type="project" value="InterPro"/>
</dbReference>
<keyword evidence="1" id="KW-0378">Hydrolase</keyword>